<dbReference type="AlphaFoldDB" id="A0A660CDU2"/>
<keyword evidence="6 8" id="KW-0411">Iron-sulfur</keyword>
<dbReference type="InterPro" id="IPR051269">
    <property type="entry name" value="Fe-S_cluster_ET"/>
</dbReference>
<evidence type="ECO:0000313" key="11">
    <source>
        <dbReference type="Proteomes" id="UP000317303"/>
    </source>
</evidence>
<dbReference type="GO" id="GO:0005506">
    <property type="term" value="F:iron ion binding"/>
    <property type="evidence" value="ECO:0007669"/>
    <property type="project" value="UniProtKB-UniRule"/>
</dbReference>
<evidence type="ECO:0000256" key="2">
    <source>
        <dbReference type="ARBA" id="ARBA00022448"/>
    </source>
</evidence>
<keyword evidence="4 8" id="KW-0249">Electron transport</keyword>
<dbReference type="InterPro" id="IPR001080">
    <property type="entry name" value="3Fe4S_ferredoxin"/>
</dbReference>
<keyword evidence="5 8" id="KW-0408">Iron</keyword>
<keyword evidence="7" id="KW-0003">3Fe-4S</keyword>
<dbReference type="EMBL" id="VLJV01000001">
    <property type="protein sequence ID" value="TWH20087.1"/>
    <property type="molecule type" value="Genomic_DNA"/>
</dbReference>
<comment type="function">
    <text evidence="8">Ferredoxins are iron-sulfur proteins that transfer electrons in a wide variety of metabolic reactions.</text>
</comment>
<dbReference type="SUPFAM" id="SSF54862">
    <property type="entry name" value="4Fe-4S ferredoxins"/>
    <property type="match status" value="1"/>
</dbReference>
<keyword evidence="2 8" id="KW-0813">Transport</keyword>
<dbReference type="PANTHER" id="PTHR36923">
    <property type="entry name" value="FERREDOXIN"/>
    <property type="match status" value="1"/>
</dbReference>
<reference evidence="10 11" key="1">
    <citation type="submission" date="2019-07" db="EMBL/GenBank/DDBJ databases">
        <title>R&amp;d 2014.</title>
        <authorList>
            <person name="Klenk H.-P."/>
        </authorList>
    </citation>
    <scope>NUCLEOTIDE SEQUENCE [LARGE SCALE GENOMIC DNA]</scope>
    <source>
        <strain evidence="10 11">DSM 43194</strain>
    </source>
</reference>
<dbReference type="GO" id="GO:0051538">
    <property type="term" value="F:3 iron, 4 sulfur cluster binding"/>
    <property type="evidence" value="ECO:0007669"/>
    <property type="project" value="UniProtKB-KW"/>
</dbReference>
<dbReference type="PROSITE" id="PS51379">
    <property type="entry name" value="4FE4S_FER_2"/>
    <property type="match status" value="1"/>
</dbReference>
<evidence type="ECO:0000256" key="5">
    <source>
        <dbReference type="ARBA" id="ARBA00023004"/>
    </source>
</evidence>
<dbReference type="Pfam" id="PF13370">
    <property type="entry name" value="Fer4_13"/>
    <property type="match status" value="1"/>
</dbReference>
<evidence type="ECO:0000256" key="7">
    <source>
        <dbReference type="ARBA" id="ARBA00023291"/>
    </source>
</evidence>
<feature type="domain" description="4Fe-4S ferredoxin-type" evidence="9">
    <location>
        <begin position="1"/>
        <end position="29"/>
    </location>
</feature>
<dbReference type="PRINTS" id="PR00352">
    <property type="entry name" value="3FE4SFRDOXIN"/>
</dbReference>
<comment type="caution">
    <text evidence="10">The sequence shown here is derived from an EMBL/GenBank/DDBJ whole genome shotgun (WGS) entry which is preliminary data.</text>
</comment>
<proteinExistence type="predicted"/>
<evidence type="ECO:0000256" key="3">
    <source>
        <dbReference type="ARBA" id="ARBA00022723"/>
    </source>
</evidence>
<dbReference type="OrthoDB" id="3215002at2"/>
<organism evidence="10 11">
    <name type="scientific">Prauserella rugosa</name>
    <dbReference type="NCBI Taxonomy" id="43354"/>
    <lineage>
        <taxon>Bacteria</taxon>
        <taxon>Bacillati</taxon>
        <taxon>Actinomycetota</taxon>
        <taxon>Actinomycetes</taxon>
        <taxon>Pseudonocardiales</taxon>
        <taxon>Pseudonocardiaceae</taxon>
        <taxon>Prauserella</taxon>
    </lineage>
</organism>
<keyword evidence="3 8" id="KW-0479">Metal-binding</keyword>
<evidence type="ECO:0000259" key="9">
    <source>
        <dbReference type="PROSITE" id="PS51379"/>
    </source>
</evidence>
<evidence type="ECO:0000256" key="8">
    <source>
        <dbReference type="RuleBase" id="RU368020"/>
    </source>
</evidence>
<name>A0A660CDU2_9PSEU</name>
<evidence type="ECO:0000256" key="4">
    <source>
        <dbReference type="ARBA" id="ARBA00022982"/>
    </source>
</evidence>
<evidence type="ECO:0000256" key="6">
    <source>
        <dbReference type="ARBA" id="ARBA00023014"/>
    </source>
</evidence>
<keyword evidence="11" id="KW-1185">Reference proteome</keyword>
<protein>
    <recommendedName>
        <fullName evidence="8">Ferredoxin</fullName>
    </recommendedName>
</protein>
<gene>
    <name evidence="10" type="ORF">JD82_01927</name>
</gene>
<accession>A0A660CDU2</accession>
<evidence type="ECO:0000313" key="10">
    <source>
        <dbReference type="EMBL" id="TWH20087.1"/>
    </source>
</evidence>
<dbReference type="InterPro" id="IPR017896">
    <property type="entry name" value="4Fe4S_Fe-S-bd"/>
</dbReference>
<dbReference type="GO" id="GO:0009055">
    <property type="term" value="F:electron transfer activity"/>
    <property type="evidence" value="ECO:0007669"/>
    <property type="project" value="UniProtKB-UniRule"/>
</dbReference>
<dbReference type="RefSeq" id="WP_030530962.1">
    <property type="nucleotide sequence ID" value="NZ_JOIJ01000003.1"/>
</dbReference>
<dbReference type="Gene3D" id="3.30.70.20">
    <property type="match status" value="1"/>
</dbReference>
<dbReference type="PANTHER" id="PTHR36923:SF3">
    <property type="entry name" value="FERREDOXIN"/>
    <property type="match status" value="1"/>
</dbReference>
<sequence>MRIVVDWDLCEANGICEAVAPDVFELDEDENLLIKAQPNAETVDAVRQAVASCPKAALSLDESEQR</sequence>
<evidence type="ECO:0000256" key="1">
    <source>
        <dbReference type="ARBA" id="ARBA00001927"/>
    </source>
</evidence>
<comment type="cofactor">
    <cofactor evidence="1">
        <name>[3Fe-4S] cluster</name>
        <dbReference type="ChEBI" id="CHEBI:21137"/>
    </cofactor>
</comment>
<dbReference type="Proteomes" id="UP000317303">
    <property type="component" value="Unassembled WGS sequence"/>
</dbReference>